<evidence type="ECO:0000256" key="3">
    <source>
        <dbReference type="ARBA" id="ARBA00022630"/>
    </source>
</evidence>
<feature type="domain" description="FAD/NAD(P)-binding" evidence="9">
    <location>
        <begin position="54"/>
        <end position="277"/>
    </location>
</feature>
<evidence type="ECO:0000313" key="10">
    <source>
        <dbReference type="EMBL" id="KAF9884515.1"/>
    </source>
</evidence>
<evidence type="ECO:0000256" key="8">
    <source>
        <dbReference type="SAM" id="MobiDB-lite"/>
    </source>
</evidence>
<dbReference type="GO" id="GO:0004497">
    <property type="term" value="F:monooxygenase activity"/>
    <property type="evidence" value="ECO:0007669"/>
    <property type="project" value="UniProtKB-KW"/>
</dbReference>
<keyword evidence="3" id="KW-0285">Flavoprotein</keyword>
<dbReference type="EMBL" id="VCAU01000120">
    <property type="protein sequence ID" value="KAF9884515.1"/>
    <property type="molecule type" value="Genomic_DNA"/>
</dbReference>
<reference evidence="10" key="2">
    <citation type="submission" date="2020-02" db="EMBL/GenBank/DDBJ databases">
        <authorList>
            <person name="Gilchrist C.L.M."/>
            <person name="Chooi Y.-H."/>
        </authorList>
    </citation>
    <scope>NUCLEOTIDE SEQUENCE</scope>
    <source>
        <strain evidence="10">MST-FP2251</strain>
    </source>
</reference>
<keyword evidence="6" id="KW-0560">Oxidoreductase</keyword>
<evidence type="ECO:0000313" key="11">
    <source>
        <dbReference type="Proteomes" id="UP001194746"/>
    </source>
</evidence>
<evidence type="ECO:0000256" key="6">
    <source>
        <dbReference type="ARBA" id="ARBA00023002"/>
    </source>
</evidence>
<dbReference type="Pfam" id="PF07992">
    <property type="entry name" value="Pyr_redox_2"/>
    <property type="match status" value="1"/>
</dbReference>
<name>A0AAD4GPJ4_ASPNN</name>
<sequence>MTRDINDPCQLPAAGNMNHTNGSNGLNGQNGQNSHAYDVAESNSGTPPQVEKLDVLIIGAGFAGVYLLYQLRRRGFTVKAVEMGSDLGGVWHWNKYPGARVDTQYPVYCYSLPEVWEDWTWTCEYPDWAELQRYFQHVDTKLGIKKDTVFNTKIVAAEFEESKNTWSIRSDTGRRFQSRYFIASTGFAAKRYIPDYAGLDSFKGTMHHSSFWPSEPVNVKGKRVGVLGSGATGIQITQEWADEVGDTGSVKMFQRTPNLCCPMNQKTLSVQEQEAHKIKYPEWFKQRWNTVGGFLYQPRDTASSDHTPEERQALYEDLWAIGGFRFYANNYNDMTKDLKANREAYNFWRDKTRARIHDKTKADILAPMEPPHPFGAKRVALEQRLYEKFNRPNIDVVDIKNHPIVRFEPEGIRTADGILHELDILAIATGFDSLTGGLKNIAIHGLNDELLADKWDRGTHTYLGMATARFPNFFFTYGPQAPSAFSNGAACIEIQGDWIVELLVRMRQEQRQRIDVRDDAEVAWKATIHELSAKGLRHYTDSWYNGANIPGKAREPLNYAGGIPMYRKTLNEVRDQGYSGFSLQ</sequence>
<evidence type="ECO:0000256" key="5">
    <source>
        <dbReference type="ARBA" id="ARBA00022857"/>
    </source>
</evidence>
<comment type="similarity">
    <text evidence="2">Belongs to the FAD-binding monooxygenase family.</text>
</comment>
<feature type="compositionally biased region" description="Low complexity" evidence="8">
    <location>
        <begin position="21"/>
        <end position="34"/>
    </location>
</feature>
<evidence type="ECO:0000256" key="4">
    <source>
        <dbReference type="ARBA" id="ARBA00022827"/>
    </source>
</evidence>
<dbReference type="SUPFAM" id="SSF51905">
    <property type="entry name" value="FAD/NAD(P)-binding domain"/>
    <property type="match status" value="2"/>
</dbReference>
<keyword evidence="4" id="KW-0274">FAD</keyword>
<evidence type="ECO:0000256" key="7">
    <source>
        <dbReference type="ARBA" id="ARBA00023033"/>
    </source>
</evidence>
<evidence type="ECO:0000259" key="9">
    <source>
        <dbReference type="Pfam" id="PF07992"/>
    </source>
</evidence>
<dbReference type="Proteomes" id="UP001194746">
    <property type="component" value="Unassembled WGS sequence"/>
</dbReference>
<comment type="cofactor">
    <cofactor evidence="1">
        <name>FAD</name>
        <dbReference type="ChEBI" id="CHEBI:57692"/>
    </cofactor>
</comment>
<gene>
    <name evidence="10" type="ORF">FE257_001703</name>
</gene>
<evidence type="ECO:0000256" key="1">
    <source>
        <dbReference type="ARBA" id="ARBA00001974"/>
    </source>
</evidence>
<keyword evidence="11" id="KW-1185">Reference proteome</keyword>
<organism evidence="10 11">
    <name type="scientific">Aspergillus nanangensis</name>
    <dbReference type="NCBI Taxonomy" id="2582783"/>
    <lineage>
        <taxon>Eukaryota</taxon>
        <taxon>Fungi</taxon>
        <taxon>Dikarya</taxon>
        <taxon>Ascomycota</taxon>
        <taxon>Pezizomycotina</taxon>
        <taxon>Eurotiomycetes</taxon>
        <taxon>Eurotiomycetidae</taxon>
        <taxon>Eurotiales</taxon>
        <taxon>Aspergillaceae</taxon>
        <taxon>Aspergillus</taxon>
        <taxon>Aspergillus subgen. Circumdati</taxon>
    </lineage>
</organism>
<accession>A0AAD4GPJ4</accession>
<dbReference type="PANTHER" id="PTHR43098:SF3">
    <property type="entry name" value="L-ORNITHINE N(5)-MONOOXYGENASE-RELATED"/>
    <property type="match status" value="1"/>
</dbReference>
<protein>
    <recommendedName>
        <fullName evidence="9">FAD/NAD(P)-binding domain-containing protein</fullName>
    </recommendedName>
</protein>
<reference evidence="10" key="1">
    <citation type="journal article" date="2019" name="Beilstein J. Org. Chem.">
        <title>Nanangenines: drimane sesquiterpenoids as the dominant metabolite cohort of a novel Australian fungus, Aspergillus nanangensis.</title>
        <authorList>
            <person name="Lacey H.J."/>
            <person name="Gilchrist C.L.M."/>
            <person name="Crombie A."/>
            <person name="Kalaitzis J.A."/>
            <person name="Vuong D."/>
            <person name="Rutledge P.J."/>
            <person name="Turner P."/>
            <person name="Pitt J.I."/>
            <person name="Lacey E."/>
            <person name="Chooi Y.H."/>
            <person name="Piggott A.M."/>
        </authorList>
    </citation>
    <scope>NUCLEOTIDE SEQUENCE</scope>
    <source>
        <strain evidence="10">MST-FP2251</strain>
    </source>
</reference>
<dbReference type="Gene3D" id="3.50.50.60">
    <property type="entry name" value="FAD/NAD(P)-binding domain"/>
    <property type="match status" value="2"/>
</dbReference>
<dbReference type="AlphaFoldDB" id="A0AAD4GPJ4"/>
<dbReference type="InterPro" id="IPR036188">
    <property type="entry name" value="FAD/NAD-bd_sf"/>
</dbReference>
<dbReference type="InterPro" id="IPR023753">
    <property type="entry name" value="FAD/NAD-binding_dom"/>
</dbReference>
<keyword evidence="7" id="KW-0503">Monooxygenase</keyword>
<proteinExistence type="inferred from homology"/>
<dbReference type="PANTHER" id="PTHR43098">
    <property type="entry name" value="L-ORNITHINE N(5)-MONOOXYGENASE-RELATED"/>
    <property type="match status" value="1"/>
</dbReference>
<comment type="caution">
    <text evidence="10">The sequence shown here is derived from an EMBL/GenBank/DDBJ whole genome shotgun (WGS) entry which is preliminary data.</text>
</comment>
<dbReference type="InterPro" id="IPR050775">
    <property type="entry name" value="FAD-binding_Monooxygenases"/>
</dbReference>
<evidence type="ECO:0000256" key="2">
    <source>
        <dbReference type="ARBA" id="ARBA00010139"/>
    </source>
</evidence>
<feature type="region of interest" description="Disordered" evidence="8">
    <location>
        <begin position="1"/>
        <end position="46"/>
    </location>
</feature>
<keyword evidence="5" id="KW-0521">NADP</keyword>